<keyword evidence="5 8" id="KW-0812">Transmembrane</keyword>
<evidence type="ECO:0000256" key="5">
    <source>
        <dbReference type="ARBA" id="ARBA00022692"/>
    </source>
</evidence>
<dbReference type="Gene3D" id="1.20.1530.20">
    <property type="match status" value="1"/>
</dbReference>
<dbReference type="EMBL" id="JADGMQ010000001">
    <property type="protein sequence ID" value="MBI1619397.1"/>
    <property type="molecule type" value="Genomic_DNA"/>
</dbReference>
<feature type="transmembrane region" description="Helical" evidence="8">
    <location>
        <begin position="161"/>
        <end position="181"/>
    </location>
</feature>
<keyword evidence="10" id="KW-1185">Reference proteome</keyword>
<feature type="transmembrane region" description="Helical" evidence="8">
    <location>
        <begin position="7"/>
        <end position="26"/>
    </location>
</feature>
<feature type="transmembrane region" description="Helical" evidence="8">
    <location>
        <begin position="255"/>
        <end position="278"/>
    </location>
</feature>
<dbReference type="Pfam" id="PF03547">
    <property type="entry name" value="Mem_trans"/>
    <property type="match status" value="1"/>
</dbReference>
<feature type="transmembrane region" description="Helical" evidence="8">
    <location>
        <begin position="38"/>
        <end position="55"/>
    </location>
</feature>
<name>A0ABS0SA44_9HYPH</name>
<evidence type="ECO:0000256" key="6">
    <source>
        <dbReference type="ARBA" id="ARBA00022989"/>
    </source>
</evidence>
<keyword evidence="7 8" id="KW-0472">Membrane</keyword>
<evidence type="ECO:0000313" key="9">
    <source>
        <dbReference type="EMBL" id="MBI1619397.1"/>
    </source>
</evidence>
<feature type="transmembrane region" description="Helical" evidence="8">
    <location>
        <begin position="126"/>
        <end position="149"/>
    </location>
</feature>
<dbReference type="InterPro" id="IPR004776">
    <property type="entry name" value="Mem_transp_PIN-like"/>
</dbReference>
<dbReference type="InterPro" id="IPR038770">
    <property type="entry name" value="Na+/solute_symporter_sf"/>
</dbReference>
<keyword evidence="6 8" id="KW-1133">Transmembrane helix</keyword>
<comment type="subcellular location">
    <subcellularLocation>
        <location evidence="1">Cell membrane</location>
        <topology evidence="1">Multi-pass membrane protein</topology>
    </subcellularLocation>
</comment>
<keyword evidence="4" id="KW-1003">Cell membrane</keyword>
<organism evidence="9 10">
    <name type="scientific">Aquamicrobium zhengzhouense</name>
    <dbReference type="NCBI Taxonomy" id="2781738"/>
    <lineage>
        <taxon>Bacteria</taxon>
        <taxon>Pseudomonadati</taxon>
        <taxon>Pseudomonadota</taxon>
        <taxon>Alphaproteobacteria</taxon>
        <taxon>Hyphomicrobiales</taxon>
        <taxon>Phyllobacteriaceae</taxon>
        <taxon>Aquamicrobium</taxon>
    </lineage>
</organism>
<evidence type="ECO:0000256" key="4">
    <source>
        <dbReference type="ARBA" id="ARBA00022475"/>
    </source>
</evidence>
<evidence type="ECO:0000256" key="3">
    <source>
        <dbReference type="ARBA" id="ARBA00022448"/>
    </source>
</evidence>
<evidence type="ECO:0000313" key="10">
    <source>
        <dbReference type="Proteomes" id="UP000601789"/>
    </source>
</evidence>
<comment type="similarity">
    <text evidence="2">Belongs to the auxin efflux carrier (TC 2.A.69) family.</text>
</comment>
<feature type="transmembrane region" description="Helical" evidence="8">
    <location>
        <begin position="226"/>
        <end position="249"/>
    </location>
</feature>
<feature type="transmembrane region" description="Helical" evidence="8">
    <location>
        <begin position="193"/>
        <end position="214"/>
    </location>
</feature>
<evidence type="ECO:0000256" key="2">
    <source>
        <dbReference type="ARBA" id="ARBA00010145"/>
    </source>
</evidence>
<evidence type="ECO:0000256" key="1">
    <source>
        <dbReference type="ARBA" id="ARBA00004651"/>
    </source>
</evidence>
<gene>
    <name evidence="9" type="ORF">IOD40_01790</name>
</gene>
<evidence type="ECO:0000256" key="8">
    <source>
        <dbReference type="SAM" id="Phobius"/>
    </source>
</evidence>
<keyword evidence="3" id="KW-0813">Transport</keyword>
<dbReference type="PANTHER" id="PTHR36838">
    <property type="entry name" value="AUXIN EFFLUX CARRIER FAMILY PROTEIN"/>
    <property type="match status" value="1"/>
</dbReference>
<reference evidence="9 10" key="1">
    <citation type="submission" date="2020-10" db="EMBL/GenBank/DDBJ databases">
        <title>Aquamicrobium zhengzhouensis sp. nov., a exopolysaccharide producing bacterium isolated from farmland soil.</title>
        <authorList>
            <person name="Wang X."/>
        </authorList>
    </citation>
    <scope>NUCLEOTIDE SEQUENCE [LARGE SCALE GENOMIC DNA]</scope>
    <source>
        <strain evidence="10">cd-1</strain>
    </source>
</reference>
<comment type="caution">
    <text evidence="9">The sequence shown here is derived from an EMBL/GenBank/DDBJ whole genome shotgun (WGS) entry which is preliminary data.</text>
</comment>
<feature type="transmembrane region" description="Helical" evidence="8">
    <location>
        <begin position="290"/>
        <end position="310"/>
    </location>
</feature>
<dbReference type="PANTHER" id="PTHR36838:SF4">
    <property type="entry name" value="AUXIN EFFLUX CARRIER FAMILY PROTEIN"/>
    <property type="match status" value="1"/>
</dbReference>
<dbReference type="RefSeq" id="WP_198473669.1">
    <property type="nucleotide sequence ID" value="NZ_JADGMQ010000001.1"/>
</dbReference>
<accession>A0ABS0SA44</accession>
<sequence length="311" mass="33595">MLIIFESILPVFMLIGLGILVRRLPVISKDVWPGVEQLTYWILYPALLFITIYNADFSPLKLDSLLLALLLAVAGMCALMLAAWPLLRRSRWVTPAEFSSVFQTSIRWNGFIALPIAQAIFPPQGAAVVALAMAAIIIPINIVVVMVITKFADKQASIGVLLRRMALNPFIISTGGAVLFRQLPFELYEPIKVTLSLAGTSALGIGLMAIGAALQTERISLRRTALWPPIVAKLIIYPAMIATIGYVLGVSGTEIQYLVLCAAVPTAANGYLLARLLGGDAELYAEVKTLQTALSFLTMPLVLFIAAQSVG</sequence>
<feature type="transmembrane region" description="Helical" evidence="8">
    <location>
        <begin position="67"/>
        <end position="87"/>
    </location>
</feature>
<evidence type="ECO:0000256" key="7">
    <source>
        <dbReference type="ARBA" id="ARBA00023136"/>
    </source>
</evidence>
<dbReference type="Proteomes" id="UP000601789">
    <property type="component" value="Unassembled WGS sequence"/>
</dbReference>
<protein>
    <submittedName>
        <fullName evidence="9">AEC family transporter</fullName>
    </submittedName>
</protein>
<proteinExistence type="inferred from homology"/>